<comment type="caution">
    <text evidence="1">The sequence shown here is derived from an EMBL/GenBank/DDBJ whole genome shotgun (WGS) entry which is preliminary data.</text>
</comment>
<proteinExistence type="predicted"/>
<gene>
    <name evidence="1" type="ORF">LOY88_002349</name>
</gene>
<sequence length="165" mass="18580">MFRQDQRGTQTLSLDVNGFYLVLSDCDRVYKFHWGLYLAKAPQYGVVYHIISDSNGKLILETGPVENPFTFSHIILAIKLADMDPALHEALADRLAEVPVAYSTRFRENITCRVWVKEALFLLDDQGYIKLIREVIALEREAIGAAIVQKIGGTRLILKSAAVQV</sequence>
<dbReference type="EMBL" id="JALBCA010000027">
    <property type="protein sequence ID" value="KAI2388976.1"/>
    <property type="molecule type" value="Genomic_DNA"/>
</dbReference>
<accession>A0ACB8UZL8</accession>
<name>A0ACB8UZL8_9EURO</name>
<reference evidence="1" key="1">
    <citation type="journal article" date="2022" name="bioRxiv">
        <title>Population genetic analysis of Ophidiomyces ophidiicola, the causative agent of snake fungal disease, indicates recent introductions to the USA.</title>
        <authorList>
            <person name="Ladner J.T."/>
            <person name="Palmer J.M."/>
            <person name="Ettinger C.L."/>
            <person name="Stajich J.E."/>
            <person name="Farrell T.M."/>
            <person name="Glorioso B.M."/>
            <person name="Lawson B."/>
            <person name="Price S.J."/>
            <person name="Stengle A.G."/>
            <person name="Grear D.A."/>
            <person name="Lorch J.M."/>
        </authorList>
    </citation>
    <scope>NUCLEOTIDE SEQUENCE</scope>
    <source>
        <strain evidence="1">NWHC 24266-5</strain>
    </source>
</reference>
<protein>
    <submittedName>
        <fullName evidence="1">Uncharacterized protein</fullName>
    </submittedName>
</protein>
<organism evidence="1">
    <name type="scientific">Ophidiomyces ophidiicola</name>
    <dbReference type="NCBI Taxonomy" id="1387563"/>
    <lineage>
        <taxon>Eukaryota</taxon>
        <taxon>Fungi</taxon>
        <taxon>Dikarya</taxon>
        <taxon>Ascomycota</taxon>
        <taxon>Pezizomycotina</taxon>
        <taxon>Eurotiomycetes</taxon>
        <taxon>Eurotiomycetidae</taxon>
        <taxon>Onygenales</taxon>
        <taxon>Onygenaceae</taxon>
        <taxon>Ophidiomyces</taxon>
    </lineage>
</organism>
<evidence type="ECO:0000313" key="1">
    <source>
        <dbReference type="EMBL" id="KAI2388976.1"/>
    </source>
</evidence>